<comment type="caution">
    <text evidence="1">The sequence shown here is derived from an EMBL/GenBank/DDBJ whole genome shotgun (WGS) entry which is preliminary data.</text>
</comment>
<gene>
    <name evidence="1" type="ORF">RFULGI_LOCUS13648</name>
</gene>
<organism evidence="1 2">
    <name type="scientific">Racocetra fulgida</name>
    <dbReference type="NCBI Taxonomy" id="60492"/>
    <lineage>
        <taxon>Eukaryota</taxon>
        <taxon>Fungi</taxon>
        <taxon>Fungi incertae sedis</taxon>
        <taxon>Mucoromycota</taxon>
        <taxon>Glomeromycotina</taxon>
        <taxon>Glomeromycetes</taxon>
        <taxon>Diversisporales</taxon>
        <taxon>Gigasporaceae</taxon>
        <taxon>Racocetra</taxon>
    </lineage>
</organism>
<name>A0A9N9IX80_9GLOM</name>
<dbReference type="AlphaFoldDB" id="A0A9N9IX80"/>
<sequence>MFKNILREVKEEKEVYVAMMVEESEEKKYNNLGKKKTVIHCQKLAKMGCNRRAEMDYVDKLNRLDTCDTIRAETDDHNTFSNPALRIVLMEKLTSNPAFKKELTLKSMKIKEFELKRSRIKKSKLKKNP</sequence>
<dbReference type="EMBL" id="CAJVPZ010036616">
    <property type="protein sequence ID" value="CAG8751734.1"/>
    <property type="molecule type" value="Genomic_DNA"/>
</dbReference>
<dbReference type="Proteomes" id="UP000789396">
    <property type="component" value="Unassembled WGS sequence"/>
</dbReference>
<protein>
    <submittedName>
        <fullName evidence="1">2945_t:CDS:1</fullName>
    </submittedName>
</protein>
<evidence type="ECO:0000313" key="2">
    <source>
        <dbReference type="Proteomes" id="UP000789396"/>
    </source>
</evidence>
<keyword evidence="2" id="KW-1185">Reference proteome</keyword>
<evidence type="ECO:0000313" key="1">
    <source>
        <dbReference type="EMBL" id="CAG8751734.1"/>
    </source>
</evidence>
<accession>A0A9N9IX80</accession>
<reference evidence="1" key="1">
    <citation type="submission" date="2021-06" db="EMBL/GenBank/DDBJ databases">
        <authorList>
            <person name="Kallberg Y."/>
            <person name="Tangrot J."/>
            <person name="Rosling A."/>
        </authorList>
    </citation>
    <scope>NUCLEOTIDE SEQUENCE</scope>
    <source>
        <strain evidence="1">IN212</strain>
    </source>
</reference>
<proteinExistence type="predicted"/>